<dbReference type="Proteomes" id="UP000201310">
    <property type="component" value="Segment"/>
</dbReference>
<sequence>MAFCNILSITSQPFPQCVKYLSSYVSRYTLWCRTSGEDYIEIDFKLVVSEGFVQFKNTYIRFDIDQECTPNDLVMYAKYARLEGVHSDQDKSLIALVLKDRWFKGDRIRLRKLLNLKDYSKLLVFLENILWERSYEDNYTYGQQLSIRMTTNLIQSGLDFKHQLSDDGNRAGRGWEDQSFEKMISSIKNVADVTKRYKFQKIYVMLELDRNNLEELVVFLKNNYVTIRNANIDNVVLLSCEKSSLPVLNQLQQYIKAKYINVLLVTDNENYIHTHKIFYIYNSLKFYYYCLKNKFVFSIGDYETLYLLYTIVVLEYLNGGYLNSFTLEKSQLMHPLELNSRRCNALKRAASFSKTLNNEFELKIDFIKGKRITTGTHCASRLVDIV</sequence>
<gene>
    <name evidence="1" type="primary">Pxorf51</name>
    <name evidence="6" type="synonym">ORF49</name>
    <name evidence="2" type="synonym">PxGV-Corf49</name>
    <name evidence="3" type="synonym">PxGV-Korf49</name>
    <name evidence="4" type="synonym">PxGV-Morf49</name>
    <name evidence="5" type="synonym">PxGV-Torf49</name>
</gene>
<dbReference type="OrthoDB" id="6161at10239"/>
<evidence type="ECO:0000313" key="5">
    <source>
        <dbReference type="EMBL" id="AMQ36012.1"/>
    </source>
</evidence>
<evidence type="ECO:0000313" key="4">
    <source>
        <dbReference type="EMBL" id="AMQ35895.1"/>
    </source>
</evidence>
<dbReference type="KEGG" id="vg:912217"/>
<dbReference type="EMBL" id="AF270937">
    <property type="protein sequence ID" value="AAG27349.1"/>
    <property type="molecule type" value="Genomic_DNA"/>
</dbReference>
<dbReference type="EMBL" id="MN099286">
    <property type="protein sequence ID" value="QKV50210.1"/>
    <property type="molecule type" value="Genomic_DNA"/>
</dbReference>
<dbReference type="InterPro" id="IPR007799">
    <property type="entry name" value="Baculo_p47"/>
</dbReference>
<dbReference type="GeneID" id="912217"/>
<evidence type="ECO:0000313" key="9">
    <source>
        <dbReference type="Proteomes" id="UP000201310"/>
    </source>
</evidence>
<dbReference type="EMBL" id="KU529792">
    <property type="protein sequence ID" value="AMQ35778.1"/>
    <property type="molecule type" value="Genomic_DNA"/>
</dbReference>
<dbReference type="EMBL" id="KU529794">
    <property type="protein sequence ID" value="AMQ36012.1"/>
    <property type="molecule type" value="Genomic_DNA"/>
</dbReference>
<dbReference type="EMBL" id="KU529791">
    <property type="protein sequence ID" value="AMQ35661.1"/>
    <property type="molecule type" value="Genomic_DNA"/>
</dbReference>
<evidence type="ECO:0000313" key="3">
    <source>
        <dbReference type="EMBL" id="AMQ35778.1"/>
    </source>
</evidence>
<reference evidence="6" key="3">
    <citation type="submission" date="2019-06" db="EMBL/GenBank/DDBJ databases">
        <title>Plutella xylostella granulovirus.</title>
        <authorList>
            <person name="Li L."/>
            <person name="Zhang M."/>
        </authorList>
    </citation>
    <scope>NUCLEOTIDE SEQUENCE</scope>
    <source>
        <strain evidence="7">PlxyGV_B</strain>
        <strain evidence="8">PlxyGV_NW</strain>
        <strain evidence="6">PlxyGV_W</strain>
    </source>
</reference>
<keyword evidence="9" id="KW-1185">Reference proteome</keyword>
<reference evidence="1 9" key="1">
    <citation type="journal article" date="2000" name="Virology">
        <title>Sequence analysis of the Plutella xylostella granulovirus genome.</title>
        <authorList>
            <person name="Hashimoto Y."/>
            <person name="Hayakawa T."/>
            <person name="Ueno Y."/>
            <person name="Fujita T."/>
            <person name="Sano Y."/>
            <person name="Matsumoto T."/>
        </authorList>
    </citation>
    <scope>NUCLEOTIDE SEQUENCE [LARGE SCALE GENOMIC DNA]</scope>
    <source>
        <strain evidence="1 9">K1</strain>
    </source>
</reference>
<name>Q9DVY2_9BBAC</name>
<organism evidence="1 9">
    <name type="scientific">Plutella xylostella granulovirus</name>
    <dbReference type="NCBI Taxonomy" id="98383"/>
    <lineage>
        <taxon>Viruses</taxon>
        <taxon>Viruses incertae sedis</taxon>
        <taxon>Naldaviricetes</taxon>
        <taxon>Lefavirales</taxon>
        <taxon>Baculoviridae</taxon>
        <taxon>Betabaculovirus</taxon>
        <taxon>Betabaculovirus pluxylostellae</taxon>
    </lineage>
</organism>
<dbReference type="EMBL" id="MN099284">
    <property type="protein sequence ID" value="QKV49974.1"/>
    <property type="molecule type" value="Genomic_DNA"/>
</dbReference>
<dbReference type="GO" id="GO:0046782">
    <property type="term" value="P:regulation of viral transcription"/>
    <property type="evidence" value="ECO:0007669"/>
    <property type="project" value="InterPro"/>
</dbReference>
<dbReference type="RefSeq" id="NP_068270.1">
    <property type="nucleotide sequence ID" value="NC_002593.1"/>
</dbReference>
<protein>
    <submittedName>
        <fullName evidence="2 6">ORF49 protein</fullName>
    </submittedName>
    <submittedName>
        <fullName evidence="3">PxGV-Korf49 protein</fullName>
    </submittedName>
    <submittedName>
        <fullName evidence="4">PxGV-Morf49 protein</fullName>
    </submittedName>
    <submittedName>
        <fullName evidence="5">PxGV-Torf49 protein</fullName>
    </submittedName>
    <submittedName>
        <fullName evidence="1">PxORF51 peptide</fullName>
    </submittedName>
</protein>
<dbReference type="EMBL" id="MN099285">
    <property type="protein sequence ID" value="QKV50092.1"/>
    <property type="molecule type" value="Genomic_DNA"/>
</dbReference>
<evidence type="ECO:0000313" key="7">
    <source>
        <dbReference type="EMBL" id="QKV50092.1"/>
    </source>
</evidence>
<proteinExistence type="predicted"/>
<evidence type="ECO:0000313" key="8">
    <source>
        <dbReference type="EMBL" id="QKV50210.1"/>
    </source>
</evidence>
<evidence type="ECO:0000313" key="6">
    <source>
        <dbReference type="EMBL" id="QKV49974.1"/>
    </source>
</evidence>
<evidence type="ECO:0000313" key="1">
    <source>
        <dbReference type="EMBL" id="AAG27349.1"/>
    </source>
</evidence>
<accession>Q9DVY2</accession>
<reference evidence="2" key="2">
    <citation type="submission" date="2016-01" db="EMBL/GenBank/DDBJ databases">
        <title>Complete Genome Sequences of Four Plutella xylostella Granulovirus Isolates.</title>
        <authorList>
            <person name="Spence R.J."/>
            <person name="Noune C."/>
            <person name="Hauxwell C."/>
        </authorList>
    </citation>
    <scope>NUCLEOTIDE SEQUENCE</scope>
    <source>
        <strain evidence="2">PxGV_C</strain>
        <strain evidence="3">PxGV_K</strain>
        <strain evidence="4">PxGV_M</strain>
        <strain evidence="5">PxGV_T</strain>
    </source>
</reference>
<dbReference type="Pfam" id="PF05112">
    <property type="entry name" value="Baculo_p47"/>
    <property type="match status" value="1"/>
</dbReference>
<dbReference type="EMBL" id="KU529793">
    <property type="protein sequence ID" value="AMQ35895.1"/>
    <property type="molecule type" value="Genomic_DNA"/>
</dbReference>
<evidence type="ECO:0000313" key="2">
    <source>
        <dbReference type="EMBL" id="AMQ35661.1"/>
    </source>
</evidence>